<keyword evidence="5" id="KW-1185">Reference proteome</keyword>
<organism evidence="4 5">
    <name type="scientific">Negativicoccus succinicivorans</name>
    <dbReference type="NCBI Taxonomy" id="620903"/>
    <lineage>
        <taxon>Bacteria</taxon>
        <taxon>Bacillati</taxon>
        <taxon>Bacillota</taxon>
        <taxon>Negativicutes</taxon>
        <taxon>Veillonellales</taxon>
        <taxon>Veillonellaceae</taxon>
        <taxon>Negativicoccus</taxon>
    </lineage>
</organism>
<evidence type="ECO:0000256" key="2">
    <source>
        <dbReference type="PROSITE-ProRule" id="PRU00703"/>
    </source>
</evidence>
<evidence type="ECO:0000256" key="1">
    <source>
        <dbReference type="ARBA" id="ARBA00023122"/>
    </source>
</evidence>
<dbReference type="OrthoDB" id="9790355at2"/>
<proteinExistence type="predicted"/>
<evidence type="ECO:0000259" key="3">
    <source>
        <dbReference type="PROSITE" id="PS51371"/>
    </source>
</evidence>
<evidence type="ECO:0000313" key="5">
    <source>
        <dbReference type="Proteomes" id="UP000591941"/>
    </source>
</evidence>
<dbReference type="InterPro" id="IPR046342">
    <property type="entry name" value="CBS_dom_sf"/>
</dbReference>
<reference evidence="4 5" key="1">
    <citation type="submission" date="2020-08" db="EMBL/GenBank/DDBJ databases">
        <title>Genomic Encyclopedia of Type Strains, Phase IV (KMG-IV): sequencing the most valuable type-strain genomes for metagenomic binning, comparative biology and taxonomic classification.</title>
        <authorList>
            <person name="Goeker M."/>
        </authorList>
    </citation>
    <scope>NUCLEOTIDE SEQUENCE [LARGE SCALE GENOMIC DNA]</scope>
    <source>
        <strain evidence="4 5">DSM 21255</strain>
    </source>
</reference>
<dbReference type="Proteomes" id="UP000591941">
    <property type="component" value="Unassembled WGS sequence"/>
</dbReference>
<feature type="domain" description="CBS" evidence="3">
    <location>
        <begin position="7"/>
        <end position="64"/>
    </location>
</feature>
<dbReference type="AlphaFoldDB" id="A0A841R1A8"/>
<feature type="domain" description="CBS" evidence="3">
    <location>
        <begin position="97"/>
        <end position="152"/>
    </location>
</feature>
<evidence type="ECO:0000313" key="4">
    <source>
        <dbReference type="EMBL" id="MBB6477543.1"/>
    </source>
</evidence>
<protein>
    <submittedName>
        <fullName evidence="4">CBS domain-containing protein</fullName>
    </submittedName>
</protein>
<dbReference type="PROSITE" id="PS51371">
    <property type="entry name" value="CBS"/>
    <property type="match status" value="2"/>
</dbReference>
<dbReference type="SMART" id="SM00116">
    <property type="entry name" value="CBS"/>
    <property type="match status" value="2"/>
</dbReference>
<accession>A0A841R1A8</accession>
<dbReference type="GeneID" id="93485846"/>
<dbReference type="PANTHER" id="PTHR43080:SF26">
    <property type="entry name" value="REGULATORY PROTEIN"/>
    <property type="match status" value="1"/>
</dbReference>
<keyword evidence="1 2" id="KW-0129">CBS domain</keyword>
<comment type="caution">
    <text evidence="4">The sequence shown here is derived from an EMBL/GenBank/DDBJ whole genome shotgun (WGS) entry which is preliminary data.</text>
</comment>
<dbReference type="RefSeq" id="WP_024048607.1">
    <property type="nucleotide sequence ID" value="NZ_CABWNB010000003.1"/>
</dbReference>
<dbReference type="Gene3D" id="3.10.580.10">
    <property type="entry name" value="CBS-domain"/>
    <property type="match status" value="1"/>
</dbReference>
<dbReference type="SUPFAM" id="SSF54631">
    <property type="entry name" value="CBS-domain pair"/>
    <property type="match status" value="1"/>
</dbReference>
<dbReference type="InterPro" id="IPR000644">
    <property type="entry name" value="CBS_dom"/>
</dbReference>
<dbReference type="Pfam" id="PF00571">
    <property type="entry name" value="CBS"/>
    <property type="match status" value="2"/>
</dbReference>
<name>A0A841R1A8_9FIRM</name>
<dbReference type="PANTHER" id="PTHR43080">
    <property type="entry name" value="CBS DOMAIN-CONTAINING PROTEIN CBSX3, MITOCHONDRIAL"/>
    <property type="match status" value="1"/>
</dbReference>
<dbReference type="EMBL" id="JACHHI010000002">
    <property type="protein sequence ID" value="MBB6477543.1"/>
    <property type="molecule type" value="Genomic_DNA"/>
</dbReference>
<dbReference type="CDD" id="cd04586">
    <property type="entry name" value="CBS_pair_BON_assoc"/>
    <property type="match status" value="1"/>
</dbReference>
<dbReference type="InterPro" id="IPR051257">
    <property type="entry name" value="Diverse_CBS-Domain"/>
</dbReference>
<gene>
    <name evidence="4" type="ORF">HNR45_000573</name>
</gene>
<sequence>MQAAEIMSKYVLTCSKDTTIHELIRLFVRNKVTAIPVVGDDNELLGIISEGDLLYKKVRPHVPQYVNVLGASLYYSGYGQYEETFQKLLATRAEEIMTKEVEYVEPDADSNTVTDMMVEDHLKNVPVVKDKRLVGMISRADILELIARESDLPIV</sequence>